<comment type="caution">
    <text evidence="7">The sequence shown here is derived from an EMBL/GenBank/DDBJ whole genome shotgun (WGS) entry which is preliminary data.</text>
</comment>
<dbReference type="GO" id="GO:0016987">
    <property type="term" value="F:sigma factor activity"/>
    <property type="evidence" value="ECO:0007669"/>
    <property type="project" value="UniProtKB-KW"/>
</dbReference>
<reference evidence="7 8" key="1">
    <citation type="submission" date="2018-03" db="EMBL/GenBank/DDBJ databases">
        <title>Genomic Encyclopedia of Archaeal and Bacterial Type Strains, Phase II (KMG-II): from individual species to whole genera.</title>
        <authorList>
            <person name="Goeker M."/>
        </authorList>
    </citation>
    <scope>NUCLEOTIDE SEQUENCE [LARGE SCALE GENOMIC DNA]</scope>
    <source>
        <strain evidence="7 8">DSM 44889</strain>
    </source>
</reference>
<keyword evidence="8" id="KW-1185">Reference proteome</keyword>
<organism evidence="7 8">
    <name type="scientific">Quadrisphaera granulorum</name>
    <dbReference type="NCBI Taxonomy" id="317664"/>
    <lineage>
        <taxon>Bacteria</taxon>
        <taxon>Bacillati</taxon>
        <taxon>Actinomycetota</taxon>
        <taxon>Actinomycetes</taxon>
        <taxon>Kineosporiales</taxon>
        <taxon>Kineosporiaceae</taxon>
        <taxon>Quadrisphaera</taxon>
    </lineage>
</organism>
<keyword evidence="3" id="KW-0731">Sigma factor</keyword>
<gene>
    <name evidence="7" type="ORF">BXY45_101466</name>
</gene>
<dbReference type="Proteomes" id="UP000245469">
    <property type="component" value="Unassembled WGS sequence"/>
</dbReference>
<dbReference type="NCBIfam" id="TIGR02937">
    <property type="entry name" value="sigma70-ECF"/>
    <property type="match status" value="1"/>
</dbReference>
<dbReference type="Gene3D" id="1.10.1740.10">
    <property type="match status" value="1"/>
</dbReference>
<sequence length="198" mass="22266">MRTLLGVDDVDDTALWQRSTAGDGEAFALLFDRHHARVHRHAHRLTADRHDAEDLTAGAFLELWRCRDRVRLVDGSVLPWLLVTTSNLARNHARGLRRYRDFLSRLDREPATTHDVAADEWTDLDEPWAGALAQLSAADLRLVTLVLLEDHPLASAASLLGLTPQAAKSRLHRARQRLRALLPDRHPSTPARTPGDLR</sequence>
<proteinExistence type="inferred from homology"/>
<dbReference type="PANTHER" id="PTHR43133:SF25">
    <property type="entry name" value="RNA POLYMERASE SIGMA FACTOR RFAY-RELATED"/>
    <property type="match status" value="1"/>
</dbReference>
<dbReference type="InterPro" id="IPR013249">
    <property type="entry name" value="RNA_pol_sigma70_r4_t2"/>
</dbReference>
<dbReference type="SUPFAM" id="SSF88659">
    <property type="entry name" value="Sigma3 and sigma4 domains of RNA polymerase sigma factors"/>
    <property type="match status" value="1"/>
</dbReference>
<dbReference type="Pfam" id="PF04542">
    <property type="entry name" value="Sigma70_r2"/>
    <property type="match status" value="1"/>
</dbReference>
<dbReference type="InterPro" id="IPR013325">
    <property type="entry name" value="RNA_pol_sigma_r2"/>
</dbReference>
<dbReference type="GO" id="GO:0003677">
    <property type="term" value="F:DNA binding"/>
    <property type="evidence" value="ECO:0007669"/>
    <property type="project" value="InterPro"/>
</dbReference>
<dbReference type="AlphaFoldDB" id="A0A316AGW5"/>
<dbReference type="InterPro" id="IPR014284">
    <property type="entry name" value="RNA_pol_sigma-70_dom"/>
</dbReference>
<dbReference type="EMBL" id="QGDQ01000001">
    <property type="protein sequence ID" value="PWJ56488.1"/>
    <property type="molecule type" value="Genomic_DNA"/>
</dbReference>
<dbReference type="PANTHER" id="PTHR43133">
    <property type="entry name" value="RNA POLYMERASE ECF-TYPE SIGMA FACTO"/>
    <property type="match status" value="1"/>
</dbReference>
<evidence type="ECO:0000256" key="2">
    <source>
        <dbReference type="ARBA" id="ARBA00023015"/>
    </source>
</evidence>
<evidence type="ECO:0000256" key="3">
    <source>
        <dbReference type="ARBA" id="ARBA00023082"/>
    </source>
</evidence>
<dbReference type="Pfam" id="PF08281">
    <property type="entry name" value="Sigma70_r4_2"/>
    <property type="match status" value="1"/>
</dbReference>
<comment type="similarity">
    <text evidence="1">Belongs to the sigma-70 factor family. ECF subfamily.</text>
</comment>
<keyword evidence="4" id="KW-0804">Transcription</keyword>
<dbReference type="InterPro" id="IPR039425">
    <property type="entry name" value="RNA_pol_sigma-70-like"/>
</dbReference>
<dbReference type="GO" id="GO:0006352">
    <property type="term" value="P:DNA-templated transcription initiation"/>
    <property type="evidence" value="ECO:0007669"/>
    <property type="project" value="InterPro"/>
</dbReference>
<evidence type="ECO:0000313" key="8">
    <source>
        <dbReference type="Proteomes" id="UP000245469"/>
    </source>
</evidence>
<feature type="domain" description="RNA polymerase sigma-70 region 2" evidence="5">
    <location>
        <begin position="30"/>
        <end position="98"/>
    </location>
</feature>
<dbReference type="Gene3D" id="1.10.10.10">
    <property type="entry name" value="Winged helix-like DNA-binding domain superfamily/Winged helix DNA-binding domain"/>
    <property type="match status" value="1"/>
</dbReference>
<evidence type="ECO:0000259" key="6">
    <source>
        <dbReference type="Pfam" id="PF08281"/>
    </source>
</evidence>
<protein>
    <submittedName>
        <fullName evidence="7">RNA polymerase sigma-70 factor (ECF subfamily)</fullName>
    </submittedName>
</protein>
<dbReference type="InterPro" id="IPR013324">
    <property type="entry name" value="RNA_pol_sigma_r3/r4-like"/>
</dbReference>
<accession>A0A316AGW5</accession>
<feature type="domain" description="RNA polymerase sigma factor 70 region 4 type 2" evidence="6">
    <location>
        <begin position="131"/>
        <end position="178"/>
    </location>
</feature>
<keyword evidence="2" id="KW-0805">Transcription regulation</keyword>
<evidence type="ECO:0000256" key="4">
    <source>
        <dbReference type="ARBA" id="ARBA00023163"/>
    </source>
</evidence>
<dbReference type="InterPro" id="IPR007627">
    <property type="entry name" value="RNA_pol_sigma70_r2"/>
</dbReference>
<evidence type="ECO:0000259" key="5">
    <source>
        <dbReference type="Pfam" id="PF04542"/>
    </source>
</evidence>
<name>A0A316AGW5_9ACTN</name>
<evidence type="ECO:0000313" key="7">
    <source>
        <dbReference type="EMBL" id="PWJ56488.1"/>
    </source>
</evidence>
<dbReference type="SUPFAM" id="SSF88946">
    <property type="entry name" value="Sigma2 domain of RNA polymerase sigma factors"/>
    <property type="match status" value="1"/>
</dbReference>
<dbReference type="InterPro" id="IPR036388">
    <property type="entry name" value="WH-like_DNA-bd_sf"/>
</dbReference>
<evidence type="ECO:0000256" key="1">
    <source>
        <dbReference type="ARBA" id="ARBA00010641"/>
    </source>
</evidence>